<dbReference type="InterPro" id="IPR023996">
    <property type="entry name" value="TonB-dep_OMP_SusC/RagA"/>
</dbReference>
<accession>A0A556M7U5</accession>
<dbReference type="Proteomes" id="UP000318733">
    <property type="component" value="Unassembled WGS sequence"/>
</dbReference>
<evidence type="ECO:0000259" key="10">
    <source>
        <dbReference type="Pfam" id="PF00593"/>
    </source>
</evidence>
<comment type="subcellular location">
    <subcellularLocation>
        <location evidence="1 8">Cell outer membrane</location>
        <topology evidence="1 8">Multi-pass membrane protein</topology>
    </subcellularLocation>
</comment>
<evidence type="ECO:0000313" key="12">
    <source>
        <dbReference type="EMBL" id="TSJ35990.1"/>
    </source>
</evidence>
<dbReference type="InterPro" id="IPR037066">
    <property type="entry name" value="Plug_dom_sf"/>
</dbReference>
<keyword evidence="3 8" id="KW-1134">Transmembrane beta strand</keyword>
<evidence type="ECO:0000256" key="2">
    <source>
        <dbReference type="ARBA" id="ARBA00022448"/>
    </source>
</evidence>
<dbReference type="Gene3D" id="2.170.130.10">
    <property type="entry name" value="TonB-dependent receptor, plug domain"/>
    <property type="match status" value="1"/>
</dbReference>
<dbReference type="InterPro" id="IPR023997">
    <property type="entry name" value="TonB-dep_OMP_SusC/RagA_CS"/>
</dbReference>
<dbReference type="NCBIfam" id="TIGR04057">
    <property type="entry name" value="SusC_RagA_signa"/>
    <property type="match status" value="1"/>
</dbReference>
<comment type="caution">
    <text evidence="12">The sequence shown here is derived from an EMBL/GenBank/DDBJ whole genome shotgun (WGS) entry which is preliminary data.</text>
</comment>
<dbReference type="InterPro" id="IPR012910">
    <property type="entry name" value="Plug_dom"/>
</dbReference>
<dbReference type="Pfam" id="PF07715">
    <property type="entry name" value="Plug"/>
    <property type="match status" value="1"/>
</dbReference>
<evidence type="ECO:0000256" key="5">
    <source>
        <dbReference type="ARBA" id="ARBA00023077"/>
    </source>
</evidence>
<sequence>MSTAAGETLPGVSVVIKNSGTGTTTDVNGKFSINVADANSTLVFSYVGYSSQEIALAGKTQLNVVLEPSKQTNLEEVVVIGYQSVRKKDLTGAVASISPQDANRVTSSSLGESLQGLSPGVTVRTSGAPGAGAEIEIRGIGSYLSSAPLYVIDGMLSDANVTVNNNDIESIQILKDASAAAIYGSRAANGVIIITTKQGKNGPPKITFSAKYGKQYIPKKWDVMNSTQYAAIKRQEYLNSGTAADQIPASIAAGTFNPSINTDWQKLDERAGNDQDYNVTISGGTDHSKYLVSGSYYDNQSVLLANSFNRASLRINTESKKGILTFGENALLTNTNTRVPNEGSPFFDLPTSLPTVPVKDPKWINSTNPQGFTNGTNDQGQNVDLSYANNILAGNQVSSQYTNNAKLISNAFAQLQLTSWLYYKFNIGLETSFDYTRNLFDGIPIRYGTPSASSAVNEVRGQFTNLLMEHTLNFNKSFGEHTINGVFGFTQQREKDTFTGGGRTDLTFIDGAYQTSINSATGDPTSLGGTGTDFKIISYLGRVNYTFNDKYLFTATGRIDQDSRFGANFQTGFFPSLAAAWRINRESFFKADWIDDLKLSGSYGVLGVNTIPQFANMGYINNAPRAVFGNDVIANGAYQASLYNPDVHWESRHETNIGLDATILNNRLTVSAAVYRNVSKDALLIEQLPGYLGANNNPYINAGSISNKGIEFSATYRDNSRQFKWSISGNVTTIKNKVLSVGDQGGADYLVQNPDITRAQVGHPIGSWYVLKDIGLFQSQAEINNYKRSNGDLIEPFAKPGDIKFYADPNGTGQISNNDRVFNGSALPNLQTGLQFNAAYKQFTMNIQLVGVFGSTIFDAVRQTLDSYQTSNFRADINPWTPTNTHTADPRLGLAGNDAGIVSNNTYASSRWLENGSYGRIRNLEIGYALPKSLLTQWHIDNARIFISGQNLLTVTRYKGQDPDVTGNLTQPGFDNGGWPPSRILSLGINCGF</sequence>
<evidence type="ECO:0000256" key="6">
    <source>
        <dbReference type="ARBA" id="ARBA00023136"/>
    </source>
</evidence>
<dbReference type="InterPro" id="IPR000531">
    <property type="entry name" value="Beta-barrel_TonB"/>
</dbReference>
<dbReference type="SUPFAM" id="SSF56935">
    <property type="entry name" value="Porins"/>
    <property type="match status" value="1"/>
</dbReference>
<evidence type="ECO:0000256" key="7">
    <source>
        <dbReference type="ARBA" id="ARBA00023237"/>
    </source>
</evidence>
<evidence type="ECO:0000313" key="13">
    <source>
        <dbReference type="Proteomes" id="UP000318733"/>
    </source>
</evidence>
<dbReference type="AlphaFoldDB" id="A0A556M7U5"/>
<proteinExistence type="inferred from homology"/>
<feature type="domain" description="TonB-dependent receptor-like beta-barrel" evidence="10">
    <location>
        <begin position="370"/>
        <end position="815"/>
    </location>
</feature>
<dbReference type="Pfam" id="PF00593">
    <property type="entry name" value="TonB_dep_Rec_b-barrel"/>
    <property type="match status" value="1"/>
</dbReference>
<keyword evidence="5 9" id="KW-0798">TonB box</keyword>
<dbReference type="Gene3D" id="2.60.40.1120">
    <property type="entry name" value="Carboxypeptidase-like, regulatory domain"/>
    <property type="match status" value="1"/>
</dbReference>
<comment type="similarity">
    <text evidence="8 9">Belongs to the TonB-dependent receptor family.</text>
</comment>
<organism evidence="12 13">
    <name type="scientific">Mucilaginibacter corticis</name>
    <dbReference type="NCBI Taxonomy" id="2597670"/>
    <lineage>
        <taxon>Bacteria</taxon>
        <taxon>Pseudomonadati</taxon>
        <taxon>Bacteroidota</taxon>
        <taxon>Sphingobacteriia</taxon>
        <taxon>Sphingobacteriales</taxon>
        <taxon>Sphingobacteriaceae</taxon>
        <taxon>Mucilaginibacter</taxon>
    </lineage>
</organism>
<reference evidence="12 13" key="1">
    <citation type="submission" date="2019-07" db="EMBL/GenBank/DDBJ databases">
        <authorList>
            <person name="Huq M.A."/>
        </authorList>
    </citation>
    <scope>NUCLEOTIDE SEQUENCE [LARGE SCALE GENOMIC DNA]</scope>
    <source>
        <strain evidence="12 13">MAH-19</strain>
    </source>
</reference>
<evidence type="ECO:0000256" key="9">
    <source>
        <dbReference type="RuleBase" id="RU003357"/>
    </source>
</evidence>
<dbReference type="InterPro" id="IPR036942">
    <property type="entry name" value="Beta-barrel_TonB_sf"/>
</dbReference>
<dbReference type="OrthoDB" id="9768177at2"/>
<keyword evidence="13" id="KW-1185">Reference proteome</keyword>
<evidence type="ECO:0000256" key="4">
    <source>
        <dbReference type="ARBA" id="ARBA00022692"/>
    </source>
</evidence>
<keyword evidence="12" id="KW-0675">Receptor</keyword>
<gene>
    <name evidence="12" type="ORF">FO440_23715</name>
</gene>
<dbReference type="PROSITE" id="PS52016">
    <property type="entry name" value="TONB_DEPENDENT_REC_3"/>
    <property type="match status" value="1"/>
</dbReference>
<protein>
    <submittedName>
        <fullName evidence="12">TonB-dependent receptor</fullName>
    </submittedName>
</protein>
<keyword evidence="6 8" id="KW-0472">Membrane</keyword>
<keyword evidence="4 8" id="KW-0812">Transmembrane</keyword>
<feature type="domain" description="TonB-dependent receptor plug" evidence="11">
    <location>
        <begin position="87"/>
        <end position="191"/>
    </location>
</feature>
<dbReference type="InterPro" id="IPR039426">
    <property type="entry name" value="TonB-dep_rcpt-like"/>
</dbReference>
<evidence type="ECO:0000256" key="8">
    <source>
        <dbReference type="PROSITE-ProRule" id="PRU01360"/>
    </source>
</evidence>
<evidence type="ECO:0000256" key="3">
    <source>
        <dbReference type="ARBA" id="ARBA00022452"/>
    </source>
</evidence>
<keyword evidence="7 8" id="KW-0998">Cell outer membrane</keyword>
<dbReference type="InterPro" id="IPR008969">
    <property type="entry name" value="CarboxyPept-like_regulatory"/>
</dbReference>
<dbReference type="Pfam" id="PF13715">
    <property type="entry name" value="CarbopepD_reg_2"/>
    <property type="match status" value="1"/>
</dbReference>
<keyword evidence="2 8" id="KW-0813">Transport</keyword>
<name>A0A556M7U5_9SPHI</name>
<dbReference type="EMBL" id="VLPK01000008">
    <property type="protein sequence ID" value="TSJ35990.1"/>
    <property type="molecule type" value="Genomic_DNA"/>
</dbReference>
<evidence type="ECO:0000259" key="11">
    <source>
        <dbReference type="Pfam" id="PF07715"/>
    </source>
</evidence>
<dbReference type="Gene3D" id="2.40.170.20">
    <property type="entry name" value="TonB-dependent receptor, beta-barrel domain"/>
    <property type="match status" value="1"/>
</dbReference>
<dbReference type="SUPFAM" id="SSF49464">
    <property type="entry name" value="Carboxypeptidase regulatory domain-like"/>
    <property type="match status" value="1"/>
</dbReference>
<evidence type="ECO:0000256" key="1">
    <source>
        <dbReference type="ARBA" id="ARBA00004571"/>
    </source>
</evidence>
<dbReference type="NCBIfam" id="TIGR04056">
    <property type="entry name" value="OMP_RagA_SusC"/>
    <property type="match status" value="1"/>
</dbReference>
<dbReference type="GO" id="GO:0009279">
    <property type="term" value="C:cell outer membrane"/>
    <property type="evidence" value="ECO:0007669"/>
    <property type="project" value="UniProtKB-SubCell"/>
</dbReference>